<reference evidence="1" key="1">
    <citation type="journal article" date="2014" name="Front. Microbiol.">
        <title>High frequency of phylogenetically diverse reductive dehalogenase-homologous genes in deep subseafloor sedimentary metagenomes.</title>
        <authorList>
            <person name="Kawai M."/>
            <person name="Futagami T."/>
            <person name="Toyoda A."/>
            <person name="Takaki Y."/>
            <person name="Nishi S."/>
            <person name="Hori S."/>
            <person name="Arai W."/>
            <person name="Tsubouchi T."/>
            <person name="Morono Y."/>
            <person name="Uchiyama I."/>
            <person name="Ito T."/>
            <person name="Fujiyama A."/>
            <person name="Inagaki F."/>
            <person name="Takami H."/>
        </authorList>
    </citation>
    <scope>NUCLEOTIDE SEQUENCE</scope>
    <source>
        <strain evidence="1">Expedition CK06-06</strain>
    </source>
</reference>
<sequence>WAMWFERNNVTLWVYATGRAYPVWTVTSRELPGLLVLRGEVHGVRIYAVDREVLEEALSG</sequence>
<gene>
    <name evidence="1" type="ORF">S03H2_56662</name>
</gene>
<feature type="non-terminal residue" evidence="1">
    <location>
        <position position="1"/>
    </location>
</feature>
<protein>
    <submittedName>
        <fullName evidence="1">Uncharacterized protein</fullName>
    </submittedName>
</protein>
<proteinExistence type="predicted"/>
<name>X1K5L4_9ZZZZ</name>
<evidence type="ECO:0000313" key="1">
    <source>
        <dbReference type="EMBL" id="GAH88930.1"/>
    </source>
</evidence>
<dbReference type="AlphaFoldDB" id="X1K5L4"/>
<dbReference type="EMBL" id="BARU01036269">
    <property type="protein sequence ID" value="GAH88930.1"/>
    <property type="molecule type" value="Genomic_DNA"/>
</dbReference>
<organism evidence="1">
    <name type="scientific">marine sediment metagenome</name>
    <dbReference type="NCBI Taxonomy" id="412755"/>
    <lineage>
        <taxon>unclassified sequences</taxon>
        <taxon>metagenomes</taxon>
        <taxon>ecological metagenomes</taxon>
    </lineage>
</organism>
<accession>X1K5L4</accession>
<comment type="caution">
    <text evidence="1">The sequence shown here is derived from an EMBL/GenBank/DDBJ whole genome shotgun (WGS) entry which is preliminary data.</text>
</comment>